<dbReference type="Gene3D" id="1.10.10.10">
    <property type="entry name" value="Winged helix-like DNA-binding domain superfamily/Winged helix DNA-binding domain"/>
    <property type="match status" value="1"/>
</dbReference>
<dbReference type="Pfam" id="PF01638">
    <property type="entry name" value="HxlR"/>
    <property type="match status" value="1"/>
</dbReference>
<accession>A0A1N7M4A6</accession>
<feature type="domain" description="HTH hxlR-type" evidence="4">
    <location>
        <begin position="11"/>
        <end position="110"/>
    </location>
</feature>
<keyword evidence="2" id="KW-0238">DNA-binding</keyword>
<name>A0A1N7M4A6_9BACL</name>
<dbReference type="SUPFAM" id="SSF46785">
    <property type="entry name" value="Winged helix' DNA-binding domain"/>
    <property type="match status" value="1"/>
</dbReference>
<dbReference type="RefSeq" id="WP_076346373.1">
    <property type="nucleotide sequence ID" value="NZ_FTOO01000004.1"/>
</dbReference>
<evidence type="ECO:0000256" key="3">
    <source>
        <dbReference type="ARBA" id="ARBA00023163"/>
    </source>
</evidence>
<dbReference type="PANTHER" id="PTHR33204:SF29">
    <property type="entry name" value="TRANSCRIPTIONAL REGULATOR"/>
    <property type="match status" value="1"/>
</dbReference>
<dbReference type="Proteomes" id="UP000186156">
    <property type="component" value="Unassembled WGS sequence"/>
</dbReference>
<dbReference type="PROSITE" id="PS51118">
    <property type="entry name" value="HTH_HXLR"/>
    <property type="match status" value="1"/>
</dbReference>
<dbReference type="GO" id="GO:0003677">
    <property type="term" value="F:DNA binding"/>
    <property type="evidence" value="ECO:0007669"/>
    <property type="project" value="UniProtKB-KW"/>
</dbReference>
<dbReference type="AlphaFoldDB" id="A0A1N7M4A6"/>
<keyword evidence="3" id="KW-0804">Transcription</keyword>
<keyword evidence="6" id="KW-1185">Reference proteome</keyword>
<dbReference type="PANTHER" id="PTHR33204">
    <property type="entry name" value="TRANSCRIPTIONAL REGULATOR, MARR FAMILY"/>
    <property type="match status" value="1"/>
</dbReference>
<dbReference type="OrthoDB" id="9791143at2"/>
<dbReference type="STRING" id="252246.SAMN05421799_104213"/>
<gene>
    <name evidence="5" type="ORF">SAMN05421799_104213</name>
</gene>
<evidence type="ECO:0000256" key="2">
    <source>
        <dbReference type="ARBA" id="ARBA00023125"/>
    </source>
</evidence>
<dbReference type="InterPro" id="IPR036390">
    <property type="entry name" value="WH_DNA-bd_sf"/>
</dbReference>
<protein>
    <submittedName>
        <fullName evidence="5">Transcriptional regulator, HxlR family</fullName>
    </submittedName>
</protein>
<keyword evidence="1" id="KW-0805">Transcription regulation</keyword>
<organism evidence="5 6">
    <name type="scientific">Alicyclobacillus vulcanalis</name>
    <dbReference type="NCBI Taxonomy" id="252246"/>
    <lineage>
        <taxon>Bacteria</taxon>
        <taxon>Bacillati</taxon>
        <taxon>Bacillota</taxon>
        <taxon>Bacilli</taxon>
        <taxon>Bacillales</taxon>
        <taxon>Alicyclobacillaceae</taxon>
        <taxon>Alicyclobacillus</taxon>
    </lineage>
</organism>
<evidence type="ECO:0000313" key="5">
    <source>
        <dbReference type="EMBL" id="SIS80872.1"/>
    </source>
</evidence>
<proteinExistence type="predicted"/>
<evidence type="ECO:0000259" key="4">
    <source>
        <dbReference type="PROSITE" id="PS51118"/>
    </source>
</evidence>
<reference evidence="6" key="1">
    <citation type="submission" date="2017-01" db="EMBL/GenBank/DDBJ databases">
        <authorList>
            <person name="Varghese N."/>
            <person name="Submissions S."/>
        </authorList>
    </citation>
    <scope>NUCLEOTIDE SEQUENCE [LARGE SCALE GENOMIC DNA]</scope>
    <source>
        <strain evidence="6">DSM 16176</strain>
    </source>
</reference>
<evidence type="ECO:0000313" key="6">
    <source>
        <dbReference type="Proteomes" id="UP000186156"/>
    </source>
</evidence>
<dbReference type="EMBL" id="FTOO01000004">
    <property type="protein sequence ID" value="SIS80872.1"/>
    <property type="molecule type" value="Genomic_DNA"/>
</dbReference>
<evidence type="ECO:0000256" key="1">
    <source>
        <dbReference type="ARBA" id="ARBA00023015"/>
    </source>
</evidence>
<dbReference type="InterPro" id="IPR036388">
    <property type="entry name" value="WH-like_DNA-bd_sf"/>
</dbReference>
<dbReference type="InterPro" id="IPR002577">
    <property type="entry name" value="HTH_HxlR"/>
</dbReference>
<sequence>MSSGHVGNEPCSAVSTLQVLSGKWKWLILYHLFQHPSLRFSELMRKIPGITQRVLTKQLRELEEEGIVERTVYPEVPPRVEYAITAYGQSLRPILDMMHAWGLEHLRRKTERATHPSER</sequence>